<gene>
    <name evidence="4" type="ORF">SAMN05421850_11334</name>
</gene>
<evidence type="ECO:0000256" key="1">
    <source>
        <dbReference type="ARBA" id="ARBA00022679"/>
    </source>
</evidence>
<evidence type="ECO:0000313" key="5">
    <source>
        <dbReference type="Proteomes" id="UP000199340"/>
    </source>
</evidence>
<evidence type="ECO:0000256" key="3">
    <source>
        <dbReference type="SAM" id="Phobius"/>
    </source>
</evidence>
<reference evidence="4 5" key="1">
    <citation type="submission" date="2016-10" db="EMBL/GenBank/DDBJ databases">
        <authorList>
            <person name="de Groot N.N."/>
        </authorList>
    </citation>
    <scope>NUCLEOTIDE SEQUENCE [LARGE SCALE GENOMIC DNA]</scope>
    <source>
        <strain evidence="4 5">DSM 28010</strain>
    </source>
</reference>
<feature type="transmembrane region" description="Helical" evidence="3">
    <location>
        <begin position="19"/>
        <end position="39"/>
    </location>
</feature>
<feature type="transmembrane region" description="Helical" evidence="3">
    <location>
        <begin position="203"/>
        <end position="221"/>
    </location>
</feature>
<dbReference type="InterPro" id="IPR048254">
    <property type="entry name" value="CDP_ALCOHOL_P_TRANSF_CS"/>
</dbReference>
<dbReference type="STRING" id="490829.SAMN05421850_11334"/>
<dbReference type="Proteomes" id="UP000199340">
    <property type="component" value="Unassembled WGS sequence"/>
</dbReference>
<dbReference type="GO" id="GO:0016780">
    <property type="term" value="F:phosphotransferase activity, for other substituted phosphate groups"/>
    <property type="evidence" value="ECO:0007669"/>
    <property type="project" value="InterPro"/>
</dbReference>
<keyword evidence="3" id="KW-0812">Transmembrane</keyword>
<feature type="transmembrane region" description="Helical" evidence="3">
    <location>
        <begin position="146"/>
        <end position="168"/>
    </location>
</feature>
<dbReference type="OrthoDB" id="9777147at2"/>
<feature type="transmembrane region" description="Helical" evidence="3">
    <location>
        <begin position="108"/>
        <end position="126"/>
    </location>
</feature>
<comment type="similarity">
    <text evidence="2">Belongs to the CDP-alcohol phosphatidyltransferase class-I family.</text>
</comment>
<feature type="transmembrane region" description="Helical" evidence="3">
    <location>
        <begin position="84"/>
        <end position="102"/>
    </location>
</feature>
<evidence type="ECO:0000313" key="4">
    <source>
        <dbReference type="EMBL" id="SDJ32073.1"/>
    </source>
</evidence>
<dbReference type="RefSeq" id="WP_090030398.1">
    <property type="nucleotide sequence ID" value="NZ_FNEB01000013.1"/>
</dbReference>
<keyword evidence="3" id="KW-0472">Membrane</keyword>
<proteinExistence type="inferred from homology"/>
<sequence>MDDNTGEDTSNGQQRPVSVLMLVPNMVTLVGLSFGLTAIRFAIEGSFATAVFLILMAVIADGLDGLLARRLGASSLLGAQLDSLSDFLCFGVAPVIVVYLLHLSEAGGFGWVAALLFAVATSLRLARFNVMSGQADPGEVPTRHLVGVPAPGGALLALLPAFLALANVIEPHDAHVIVSIWLCCVSVLMISTLKTISPKALRVPPRLIVVIFLSTIILIGLSFFRPWFLLIALDAVYLMTILYALVQAKGRLFA</sequence>
<feature type="transmembrane region" description="Helical" evidence="3">
    <location>
        <begin position="45"/>
        <end position="63"/>
    </location>
</feature>
<dbReference type="EMBL" id="FNEB01000013">
    <property type="protein sequence ID" value="SDJ32073.1"/>
    <property type="molecule type" value="Genomic_DNA"/>
</dbReference>
<dbReference type="Gene3D" id="1.20.120.1760">
    <property type="match status" value="1"/>
</dbReference>
<feature type="transmembrane region" description="Helical" evidence="3">
    <location>
        <begin position="174"/>
        <end position="191"/>
    </location>
</feature>
<keyword evidence="3" id="KW-1133">Transmembrane helix</keyword>
<dbReference type="PROSITE" id="PS00379">
    <property type="entry name" value="CDP_ALCOHOL_P_TRANSF"/>
    <property type="match status" value="1"/>
</dbReference>
<dbReference type="GO" id="GO:0008654">
    <property type="term" value="P:phospholipid biosynthetic process"/>
    <property type="evidence" value="ECO:0007669"/>
    <property type="project" value="InterPro"/>
</dbReference>
<dbReference type="InterPro" id="IPR043130">
    <property type="entry name" value="CDP-OH_PTrfase_TM_dom"/>
</dbReference>
<evidence type="ECO:0000256" key="2">
    <source>
        <dbReference type="RuleBase" id="RU003750"/>
    </source>
</evidence>
<accession>A0A1G8SSF5</accession>
<organism evidence="4 5">
    <name type="scientific">Lutimaribacter saemankumensis</name>
    <dbReference type="NCBI Taxonomy" id="490829"/>
    <lineage>
        <taxon>Bacteria</taxon>
        <taxon>Pseudomonadati</taxon>
        <taxon>Pseudomonadota</taxon>
        <taxon>Alphaproteobacteria</taxon>
        <taxon>Rhodobacterales</taxon>
        <taxon>Roseobacteraceae</taxon>
        <taxon>Lutimaribacter</taxon>
    </lineage>
</organism>
<keyword evidence="5" id="KW-1185">Reference proteome</keyword>
<keyword evidence="1 2" id="KW-0808">Transferase</keyword>
<dbReference type="GO" id="GO:0016020">
    <property type="term" value="C:membrane"/>
    <property type="evidence" value="ECO:0007669"/>
    <property type="project" value="InterPro"/>
</dbReference>
<dbReference type="Pfam" id="PF01066">
    <property type="entry name" value="CDP-OH_P_transf"/>
    <property type="match status" value="1"/>
</dbReference>
<dbReference type="InterPro" id="IPR000462">
    <property type="entry name" value="CDP-OH_P_trans"/>
</dbReference>
<feature type="transmembrane region" description="Helical" evidence="3">
    <location>
        <begin position="227"/>
        <end position="246"/>
    </location>
</feature>
<dbReference type="AlphaFoldDB" id="A0A1G8SSF5"/>
<protein>
    <submittedName>
        <fullName evidence="4">CDP-diacylglycerol---serine O-phosphatidyltransferase</fullName>
    </submittedName>
</protein>
<name>A0A1G8SSF5_9RHOB</name>